<dbReference type="GeneID" id="64962119"/>
<proteinExistence type="predicted"/>
<feature type="region of interest" description="Disordered" evidence="1">
    <location>
        <begin position="1"/>
        <end position="64"/>
    </location>
</feature>
<feature type="compositionally biased region" description="Basic and acidic residues" evidence="1">
    <location>
        <begin position="38"/>
        <end position="53"/>
    </location>
</feature>
<name>A0A146FJZ9_ASPKA</name>
<dbReference type="AlphaFoldDB" id="A0A146FJZ9"/>
<evidence type="ECO:0000256" key="1">
    <source>
        <dbReference type="SAM" id="MobiDB-lite"/>
    </source>
</evidence>
<evidence type="ECO:0000313" key="3">
    <source>
        <dbReference type="EMBL" id="GAT25521.1"/>
    </source>
</evidence>
<accession>A0A146FJZ9</accession>
<reference evidence="3 4" key="1">
    <citation type="journal article" date="2016" name="DNA Res.">
        <title>Genome sequence of Aspergillus luchuensis NBRC 4314.</title>
        <authorList>
            <person name="Yamada O."/>
            <person name="Machida M."/>
            <person name="Hosoyama A."/>
            <person name="Goto M."/>
            <person name="Takahashi T."/>
            <person name="Futagami T."/>
            <person name="Yamagata Y."/>
            <person name="Takeuchi M."/>
            <person name="Kobayashi T."/>
            <person name="Koike H."/>
            <person name="Abe K."/>
            <person name="Asai K."/>
            <person name="Arita M."/>
            <person name="Fujita N."/>
            <person name="Fukuda K."/>
            <person name="Higa K."/>
            <person name="Horikawa H."/>
            <person name="Ishikawa T."/>
            <person name="Jinno K."/>
            <person name="Kato Y."/>
            <person name="Kirimura K."/>
            <person name="Mizutani O."/>
            <person name="Nakasone K."/>
            <person name="Sano M."/>
            <person name="Shiraishi Y."/>
            <person name="Tsukahara M."/>
            <person name="Gomi K."/>
        </authorList>
    </citation>
    <scope>NUCLEOTIDE SEQUENCE [LARGE SCALE GENOMIC DNA]</scope>
    <source>
        <strain evidence="3 4">RIB 2604</strain>
    </source>
</reference>
<reference evidence="2" key="4">
    <citation type="submission" date="2021-02" db="EMBL/GenBank/DDBJ databases">
        <title>Aspergillus luchuensis mut. kawachii IFO 4304 genome sequence.</title>
        <authorList>
            <person name="Mori K."/>
            <person name="Kadooka C."/>
            <person name="Goto M."/>
            <person name="Futagami T."/>
        </authorList>
    </citation>
    <scope>NUCLEOTIDE SEQUENCE</scope>
    <source>
        <strain evidence="2">IFO 4308</strain>
    </source>
</reference>
<feature type="compositionally biased region" description="Polar residues" evidence="1">
    <location>
        <begin position="18"/>
        <end position="35"/>
    </location>
</feature>
<evidence type="ECO:0000313" key="5">
    <source>
        <dbReference type="Proteomes" id="UP000661280"/>
    </source>
</evidence>
<reference evidence="4" key="2">
    <citation type="submission" date="2016-02" db="EMBL/GenBank/DDBJ databases">
        <title>Genome sequencing of Aspergillus luchuensis NBRC 4314.</title>
        <authorList>
            <person name="Yamada O."/>
        </authorList>
    </citation>
    <scope>NUCLEOTIDE SEQUENCE [LARGE SCALE GENOMIC DNA]</scope>
    <source>
        <strain evidence="4">RIB 2604</strain>
    </source>
</reference>
<organism evidence="3 4">
    <name type="scientific">Aspergillus kawachii</name>
    <name type="common">White koji mold</name>
    <name type="synonym">Aspergillus awamori var. kawachi</name>
    <dbReference type="NCBI Taxonomy" id="1069201"/>
    <lineage>
        <taxon>Eukaryota</taxon>
        <taxon>Fungi</taxon>
        <taxon>Dikarya</taxon>
        <taxon>Ascomycota</taxon>
        <taxon>Pezizomycotina</taxon>
        <taxon>Eurotiomycetes</taxon>
        <taxon>Eurotiomycetidae</taxon>
        <taxon>Eurotiales</taxon>
        <taxon>Aspergillaceae</taxon>
        <taxon>Aspergillus</taxon>
        <taxon>Aspergillus subgen. Circumdati</taxon>
    </lineage>
</organism>
<sequence length="64" mass="7260">MDSIKKNLENAKNKGQDYYNQMMGQQQNSDASQYAQDAKNKANEGMDKTKQTAKDYMPNQAGDH</sequence>
<evidence type="ECO:0000313" key="4">
    <source>
        <dbReference type="Proteomes" id="UP000075230"/>
    </source>
</evidence>
<keyword evidence="5" id="KW-1185">Reference proteome</keyword>
<gene>
    <name evidence="2" type="ORF">AKAW2_51139S</name>
    <name evidence="3" type="ORF">RIB2604_02000980</name>
</gene>
<dbReference type="OrthoDB" id="4432475at2759"/>
<dbReference type="EMBL" id="BCWF01000020">
    <property type="protein sequence ID" value="GAT25521.1"/>
    <property type="molecule type" value="Genomic_DNA"/>
</dbReference>
<protein>
    <submittedName>
        <fullName evidence="3">Proline-specific permease</fullName>
    </submittedName>
</protein>
<dbReference type="Proteomes" id="UP000075230">
    <property type="component" value="Unassembled WGS sequence"/>
</dbReference>
<dbReference type="VEuPathDB" id="FungiDB:ASPFODRAFT_44764"/>
<dbReference type="KEGG" id="aluc:AKAW2_51139S"/>
<reference evidence="2" key="3">
    <citation type="submission" date="2021-01" db="EMBL/GenBank/DDBJ databases">
        <authorList>
            <consortium name="Aspergillus luchuensis mut. kawachii IFO 4304 genome sequencing consortium"/>
            <person name="Kazuki M."/>
            <person name="Futagami T."/>
        </authorList>
    </citation>
    <scope>NUCLEOTIDE SEQUENCE</scope>
    <source>
        <strain evidence="2">IFO 4308</strain>
    </source>
</reference>
<evidence type="ECO:0000313" key="2">
    <source>
        <dbReference type="EMBL" id="BCS00798.1"/>
    </source>
</evidence>
<feature type="compositionally biased region" description="Basic and acidic residues" evidence="1">
    <location>
        <begin position="1"/>
        <end position="15"/>
    </location>
</feature>
<dbReference type="RefSeq" id="XP_041544560.1">
    <property type="nucleotide sequence ID" value="XM_041691035.1"/>
</dbReference>
<dbReference type="EMBL" id="AP024429">
    <property type="protein sequence ID" value="BCS00798.1"/>
    <property type="molecule type" value="Genomic_DNA"/>
</dbReference>
<dbReference type="Proteomes" id="UP000661280">
    <property type="component" value="Chromosome 5"/>
</dbReference>